<accession>A0AA35RWZ9</accession>
<dbReference type="Gene3D" id="3.40.50.300">
    <property type="entry name" value="P-loop containing nucleotide triphosphate hydrolases"/>
    <property type="match status" value="1"/>
</dbReference>
<dbReference type="InterPro" id="IPR027417">
    <property type="entry name" value="P-loop_NTPase"/>
</dbReference>
<evidence type="ECO:0000313" key="3">
    <source>
        <dbReference type="EMBL" id="CAI8019325.1"/>
    </source>
</evidence>
<dbReference type="PANTHER" id="PTHR11711">
    <property type="entry name" value="ADP RIBOSYLATION FACTOR-RELATED"/>
    <property type="match status" value="1"/>
</dbReference>
<dbReference type="AlphaFoldDB" id="A0AA35RWZ9"/>
<proteinExistence type="predicted"/>
<reference evidence="3" key="1">
    <citation type="submission" date="2023-03" db="EMBL/GenBank/DDBJ databases">
        <authorList>
            <person name="Steffen K."/>
            <person name="Cardenas P."/>
        </authorList>
    </citation>
    <scope>NUCLEOTIDE SEQUENCE</scope>
</reference>
<evidence type="ECO:0000256" key="1">
    <source>
        <dbReference type="ARBA" id="ARBA00022741"/>
    </source>
</evidence>
<evidence type="ECO:0000256" key="2">
    <source>
        <dbReference type="ARBA" id="ARBA00023134"/>
    </source>
</evidence>
<sequence length="73" mass="8233">MTADRLHDHCILTLATSKLPCAMSTIEITEKLELNKFSSNRARHIQGTSAVKGKGLYDGLDWLKDTDSQKRWS</sequence>
<dbReference type="InterPro" id="IPR024156">
    <property type="entry name" value="Small_GTPase_ARF"/>
</dbReference>
<dbReference type="InterPro" id="IPR006689">
    <property type="entry name" value="Small_GTPase_ARF/SAR"/>
</dbReference>
<dbReference type="GO" id="GO:0003924">
    <property type="term" value="F:GTPase activity"/>
    <property type="evidence" value="ECO:0007669"/>
    <property type="project" value="InterPro"/>
</dbReference>
<dbReference type="Pfam" id="PF00025">
    <property type="entry name" value="Arf"/>
    <property type="match status" value="1"/>
</dbReference>
<keyword evidence="1" id="KW-0547">Nucleotide-binding</keyword>
<keyword evidence="2" id="KW-0342">GTP-binding</keyword>
<dbReference type="GO" id="GO:0005525">
    <property type="term" value="F:GTP binding"/>
    <property type="evidence" value="ECO:0007669"/>
    <property type="project" value="UniProtKB-KW"/>
</dbReference>
<dbReference type="Proteomes" id="UP001174909">
    <property type="component" value="Unassembled WGS sequence"/>
</dbReference>
<dbReference type="EMBL" id="CASHTH010001743">
    <property type="protein sequence ID" value="CAI8019325.1"/>
    <property type="molecule type" value="Genomic_DNA"/>
</dbReference>
<organism evidence="3 4">
    <name type="scientific">Geodia barretti</name>
    <name type="common">Barrett's horny sponge</name>
    <dbReference type="NCBI Taxonomy" id="519541"/>
    <lineage>
        <taxon>Eukaryota</taxon>
        <taxon>Metazoa</taxon>
        <taxon>Porifera</taxon>
        <taxon>Demospongiae</taxon>
        <taxon>Heteroscleromorpha</taxon>
        <taxon>Tetractinellida</taxon>
        <taxon>Astrophorina</taxon>
        <taxon>Geodiidae</taxon>
        <taxon>Geodia</taxon>
    </lineage>
</organism>
<evidence type="ECO:0000313" key="4">
    <source>
        <dbReference type="Proteomes" id="UP001174909"/>
    </source>
</evidence>
<gene>
    <name evidence="3" type="ORF">GBAR_LOCUS11625</name>
</gene>
<protein>
    <submittedName>
        <fullName evidence="3">ADP-ribosylation factor</fullName>
    </submittedName>
</protein>
<comment type="caution">
    <text evidence="3">The sequence shown here is derived from an EMBL/GenBank/DDBJ whole genome shotgun (WGS) entry which is preliminary data.</text>
</comment>
<keyword evidence="4" id="KW-1185">Reference proteome</keyword>
<name>A0AA35RWZ9_GEOBA</name>